<gene>
    <name evidence="1" type="ordered locus">MHF_0520</name>
</gene>
<dbReference type="Proteomes" id="UP000007952">
    <property type="component" value="Chromosome"/>
</dbReference>
<organism evidence="1 2">
    <name type="scientific">Mycoplasma haemofelis (strain Ohio2)</name>
    <dbReference type="NCBI Taxonomy" id="859194"/>
    <lineage>
        <taxon>Bacteria</taxon>
        <taxon>Bacillati</taxon>
        <taxon>Mycoplasmatota</taxon>
        <taxon>Mollicutes</taxon>
        <taxon>Mycoplasmataceae</taxon>
        <taxon>Mycoplasma</taxon>
    </lineage>
</organism>
<dbReference type="STRING" id="859194.MHF_0520"/>
<evidence type="ECO:0000313" key="2">
    <source>
        <dbReference type="Proteomes" id="UP000007952"/>
    </source>
</evidence>
<evidence type="ECO:0000313" key="1">
    <source>
        <dbReference type="EMBL" id="AEG72792.1"/>
    </source>
</evidence>
<reference key="2">
    <citation type="submission" date="2011-05" db="EMBL/GenBank/DDBJ databases">
        <title>The Genome of Mycoplasma haemofelis Strain Ohio2, a pathogenic hemoplasma of the cat.</title>
        <authorList>
            <person name="Santos A.P."/>
            <person name="Guimaraes A.M.S."/>
            <person name="SanMiguel P.J."/>
            <person name="Martin S.W."/>
            <person name="Messick J.B."/>
        </authorList>
    </citation>
    <scope>NUCLEOTIDE SEQUENCE</scope>
    <source>
        <strain>Ohio2</strain>
    </source>
</reference>
<proteinExistence type="predicted"/>
<dbReference type="AlphaFoldDB" id="F6FHU4"/>
<name>F6FHU4_MYCHI</name>
<dbReference type="HOGENOM" id="CLU_096783_0_0_14"/>
<reference evidence="1 2" key="1">
    <citation type="journal article" date="2011" name="J. Bacteriol.">
        <title>Complete genome sequences of two hemotropic Mycoplasmas, Mycoplasma haemofelis strain Ohio2 and Mycoplasma suis strain Illinois.</title>
        <authorList>
            <person name="Messick J.B."/>
            <person name="Santos A.P."/>
            <person name="Guimaraes A.M."/>
        </authorList>
    </citation>
    <scope>NUCLEOTIDE SEQUENCE [LARGE SCALE GENOMIC DNA]</scope>
    <source>
        <strain evidence="1 2">Ohio2</strain>
    </source>
</reference>
<sequence length="205" mass="22764">MNKSLMMGLGAAGAGGLGFGGYSLLKPKEETFRSKYQHSLINKEGDNQIWESRYSTLKGKSPKFQLLKEVAQKNDDAQTSKSAHKEACLKLYDTPTKDTQYLEDFENYCSKHIEDMVTGGTLIADNKSTGTKWDTKLTALKNLTGTSINSLPEKLKELKTTMGDQAASETHRESLKNWCDATKTKIFLGAEDSTFKDVNTYCVHA</sequence>
<dbReference type="KEGG" id="mhf:MHF_0520"/>
<protein>
    <submittedName>
        <fullName evidence="1">Uncharacterized protein</fullName>
    </submittedName>
</protein>
<dbReference type="BioCyc" id="MHAE859194:G1GR7-508-MONOMER"/>
<dbReference type="EMBL" id="CP002808">
    <property type="protein sequence ID" value="AEG72792.1"/>
    <property type="molecule type" value="Genomic_DNA"/>
</dbReference>
<accession>F6FHU4</accession>